<dbReference type="RefSeq" id="WP_322879441.1">
    <property type="nucleotide sequence ID" value="NZ_JAVMIP010000024.1"/>
</dbReference>
<dbReference type="AlphaFoldDB" id="A0AAE4FU42"/>
<name>A0AAE4FU42_9CYAN</name>
<accession>A0AAE4FU42</accession>
<dbReference type="Proteomes" id="UP001268256">
    <property type="component" value="Unassembled WGS sequence"/>
</dbReference>
<gene>
    <name evidence="1" type="ORF">RIF25_15625</name>
</gene>
<evidence type="ECO:0000313" key="1">
    <source>
        <dbReference type="EMBL" id="MDS3862231.1"/>
    </source>
</evidence>
<organism evidence="1 2">
    <name type="scientific">Pseudocalidococcus azoricus BACA0444</name>
    <dbReference type="NCBI Taxonomy" id="2918990"/>
    <lineage>
        <taxon>Bacteria</taxon>
        <taxon>Bacillati</taxon>
        <taxon>Cyanobacteriota</taxon>
        <taxon>Cyanophyceae</taxon>
        <taxon>Acaryochloridales</taxon>
        <taxon>Thermosynechococcaceae</taxon>
        <taxon>Pseudocalidococcus</taxon>
        <taxon>Pseudocalidococcus azoricus</taxon>
    </lineage>
</organism>
<reference evidence="2" key="1">
    <citation type="submission" date="2023-07" db="EMBL/GenBank/DDBJ databases">
        <authorList>
            <person name="Luz R."/>
            <person name="Cordeiro R."/>
            <person name="Fonseca A."/>
            <person name="Goncalves V."/>
        </authorList>
    </citation>
    <scope>NUCLEOTIDE SEQUENCE [LARGE SCALE GENOMIC DNA]</scope>
    <source>
        <strain evidence="2">BACA0444</strain>
    </source>
</reference>
<evidence type="ECO:0008006" key="3">
    <source>
        <dbReference type="Google" id="ProtNLM"/>
    </source>
</evidence>
<comment type="caution">
    <text evidence="1">The sequence shown here is derived from an EMBL/GenBank/DDBJ whole genome shotgun (WGS) entry which is preliminary data.</text>
</comment>
<sequence>MKKFNGAIEATAIIEGFNQAWTIAVEEYHQTTIVLAGRPVRLRVVGTLLNEKLLAVWQHLTLGADTNQTADLEILLWDHSLMSRTEDTRINLPDSLGASVEISTNNRYVLSRQQGLTTLLDRDKSRLIGYLCANKALSFRAQARPLEQLLRLWHRDLGINVIHAAMVAKNNQGVLLAGPSGAGKSTSALACLTAGFTYLGDDQVGLEVSNNQTYLGHSLYNSILLNQDSLDKFPDLIGYAMIDRDQKESKNLIILSQIPQSLTIKSTLIRVIILPRMSQESVTYLCPAKQSQALMQMLPNCLTLYPSWHRHDFNTLAALIKDIPAYWLNLGGNPVDVPECIHEAILKS</sequence>
<dbReference type="Gene3D" id="3.40.50.300">
    <property type="entry name" value="P-loop containing nucleotide triphosphate hydrolases"/>
    <property type="match status" value="1"/>
</dbReference>
<proteinExistence type="predicted"/>
<evidence type="ECO:0000313" key="2">
    <source>
        <dbReference type="Proteomes" id="UP001268256"/>
    </source>
</evidence>
<dbReference type="SUPFAM" id="SSF53795">
    <property type="entry name" value="PEP carboxykinase-like"/>
    <property type="match status" value="1"/>
</dbReference>
<protein>
    <recommendedName>
        <fullName evidence="3">HPr kinase</fullName>
    </recommendedName>
</protein>
<keyword evidence="2" id="KW-1185">Reference proteome</keyword>
<dbReference type="InterPro" id="IPR027417">
    <property type="entry name" value="P-loop_NTPase"/>
</dbReference>
<dbReference type="EMBL" id="JAVMIP010000024">
    <property type="protein sequence ID" value="MDS3862231.1"/>
    <property type="molecule type" value="Genomic_DNA"/>
</dbReference>